<dbReference type="PROSITE" id="PS50931">
    <property type="entry name" value="HTH_LYSR"/>
    <property type="match status" value="1"/>
</dbReference>
<dbReference type="Pfam" id="PF03466">
    <property type="entry name" value="LysR_substrate"/>
    <property type="match status" value="1"/>
</dbReference>
<dbReference type="AlphaFoldDB" id="A0A085A7J4"/>
<comment type="similarity">
    <text evidence="1">Belongs to the LysR transcriptional regulatory family.</text>
</comment>
<dbReference type="GO" id="GO:0000976">
    <property type="term" value="F:transcription cis-regulatory region binding"/>
    <property type="evidence" value="ECO:0007669"/>
    <property type="project" value="TreeGrafter"/>
</dbReference>
<proteinExistence type="inferred from homology"/>
<dbReference type="Gene3D" id="1.10.10.10">
    <property type="entry name" value="Winged helix-like DNA-binding domain superfamily/Winged helix DNA-binding domain"/>
    <property type="match status" value="1"/>
</dbReference>
<dbReference type="GO" id="GO:0003700">
    <property type="term" value="F:DNA-binding transcription factor activity"/>
    <property type="evidence" value="ECO:0007669"/>
    <property type="project" value="InterPro"/>
</dbReference>
<dbReference type="SUPFAM" id="SSF53850">
    <property type="entry name" value="Periplasmic binding protein-like II"/>
    <property type="match status" value="1"/>
</dbReference>
<dbReference type="OrthoDB" id="196624at2"/>
<dbReference type="PANTHER" id="PTHR30126">
    <property type="entry name" value="HTH-TYPE TRANSCRIPTIONAL REGULATOR"/>
    <property type="match status" value="1"/>
</dbReference>
<dbReference type="RefSeq" id="WP_038157836.1">
    <property type="nucleotide sequence ID" value="NZ_JMTB01000085.1"/>
</dbReference>
<gene>
    <name evidence="6" type="ORF">GTGU_02710</name>
</gene>
<sequence>MRYSPEALTAFVETVSCGSFSAAARRLRKSQSTISTAIAHLEADLGVLLFDRSSRQPVLTGQGRQVLSYVQAILTASNRLDELAVSLSGETEVRLTFVLSDTLHPAVLADLLSQFDQRFPHIEFECLVGEDADVIDLLEKGRAHIGLIEARGHYPTDIAVSRVPVQSRMAIYVAPSHPLAGKPRVEWDELHTWRELRLNTYLEDNPQPARGPVWSAPNYLMLLSMAEQGFGWCALPCALVEEFNTTKNLTMLNVTGWPRAVSVDLLWNKKSPPGAAGSWLRDYFQQLPPAPVAD</sequence>
<keyword evidence="4" id="KW-0804">Transcription</keyword>
<dbReference type="FunFam" id="1.10.10.10:FF:000001">
    <property type="entry name" value="LysR family transcriptional regulator"/>
    <property type="match status" value="1"/>
</dbReference>
<dbReference type="Proteomes" id="UP000028630">
    <property type="component" value="Unassembled WGS sequence"/>
</dbReference>
<name>A0A085A7J4_9ENTR</name>
<dbReference type="CDD" id="cd05466">
    <property type="entry name" value="PBP2_LTTR_substrate"/>
    <property type="match status" value="1"/>
</dbReference>
<dbReference type="eggNOG" id="COG0583">
    <property type="taxonomic scope" value="Bacteria"/>
</dbReference>
<dbReference type="SUPFAM" id="SSF46785">
    <property type="entry name" value="Winged helix' DNA-binding domain"/>
    <property type="match status" value="1"/>
</dbReference>
<accession>A0A085A7J4</accession>
<reference evidence="7" key="1">
    <citation type="submission" date="2014-05" db="EMBL/GenBank/DDBJ databases">
        <title>ATOL: Assembling a taxonomically balanced genome-scale reconstruction of the evolutionary history of the Enterobacteriaceae.</title>
        <authorList>
            <person name="Plunkett G. III"/>
            <person name="Neeno-Eckwall E.C."/>
            <person name="Glasner J.D."/>
            <person name="Perna N.T."/>
        </authorList>
    </citation>
    <scope>NUCLEOTIDE SEQUENCE [LARGE SCALE GENOMIC DNA]</scope>
    <source>
        <strain evidence="7">ATCC 49490</strain>
    </source>
</reference>
<evidence type="ECO:0000313" key="6">
    <source>
        <dbReference type="EMBL" id="KFC06189.1"/>
    </source>
</evidence>
<dbReference type="InterPro" id="IPR005119">
    <property type="entry name" value="LysR_subst-bd"/>
</dbReference>
<evidence type="ECO:0000256" key="2">
    <source>
        <dbReference type="ARBA" id="ARBA00023015"/>
    </source>
</evidence>
<evidence type="ECO:0000256" key="4">
    <source>
        <dbReference type="ARBA" id="ARBA00023163"/>
    </source>
</evidence>
<evidence type="ECO:0000259" key="5">
    <source>
        <dbReference type="PROSITE" id="PS50931"/>
    </source>
</evidence>
<keyword evidence="3" id="KW-0238">DNA-binding</keyword>
<evidence type="ECO:0000256" key="1">
    <source>
        <dbReference type="ARBA" id="ARBA00009437"/>
    </source>
</evidence>
<dbReference type="Pfam" id="PF00126">
    <property type="entry name" value="HTH_1"/>
    <property type="match status" value="1"/>
</dbReference>
<dbReference type="InterPro" id="IPR000847">
    <property type="entry name" value="LysR_HTH_N"/>
</dbReference>
<keyword evidence="2" id="KW-0805">Transcription regulation</keyword>
<evidence type="ECO:0000313" key="7">
    <source>
        <dbReference type="Proteomes" id="UP000028630"/>
    </source>
</evidence>
<comment type="caution">
    <text evidence="6">The sequence shown here is derived from an EMBL/GenBank/DDBJ whole genome shotgun (WGS) entry which is preliminary data.</text>
</comment>
<organism evidence="6 7">
    <name type="scientific">Trabulsiella guamensis ATCC 49490</name>
    <dbReference type="NCBI Taxonomy" id="1005994"/>
    <lineage>
        <taxon>Bacteria</taxon>
        <taxon>Pseudomonadati</taxon>
        <taxon>Pseudomonadota</taxon>
        <taxon>Gammaproteobacteria</taxon>
        <taxon>Enterobacterales</taxon>
        <taxon>Enterobacteriaceae</taxon>
        <taxon>Trabulsiella</taxon>
    </lineage>
</organism>
<dbReference type="EMBL" id="JMTB01000085">
    <property type="protein sequence ID" value="KFC06189.1"/>
    <property type="molecule type" value="Genomic_DNA"/>
</dbReference>
<dbReference type="Gene3D" id="3.40.190.290">
    <property type="match status" value="1"/>
</dbReference>
<dbReference type="InterPro" id="IPR036390">
    <property type="entry name" value="WH_DNA-bd_sf"/>
</dbReference>
<dbReference type="PRINTS" id="PR00039">
    <property type="entry name" value="HTHLYSR"/>
</dbReference>
<dbReference type="InterPro" id="IPR036388">
    <property type="entry name" value="WH-like_DNA-bd_sf"/>
</dbReference>
<evidence type="ECO:0000256" key="3">
    <source>
        <dbReference type="ARBA" id="ARBA00023125"/>
    </source>
</evidence>
<feature type="domain" description="HTH lysR-type" evidence="5">
    <location>
        <begin position="1"/>
        <end position="60"/>
    </location>
</feature>
<protein>
    <submittedName>
        <fullName evidence="6">LysR family transcriptional regulator</fullName>
    </submittedName>
</protein>
<keyword evidence="7" id="KW-1185">Reference proteome</keyword>
<dbReference type="PANTHER" id="PTHR30126:SF91">
    <property type="entry name" value="LYSR FAMILY TRANSCRIPTIONAL REGULATOR"/>
    <property type="match status" value="1"/>
</dbReference>